<dbReference type="AlphaFoldDB" id="A0A511UZ19"/>
<dbReference type="Proteomes" id="UP000321491">
    <property type="component" value="Unassembled WGS sequence"/>
</dbReference>
<dbReference type="CDD" id="cd03230">
    <property type="entry name" value="ABC_DR_subfamily_A"/>
    <property type="match status" value="1"/>
</dbReference>
<evidence type="ECO:0000256" key="4">
    <source>
        <dbReference type="ARBA" id="ARBA00022840"/>
    </source>
</evidence>
<comment type="similarity">
    <text evidence="1">Belongs to the ABC transporter superfamily.</text>
</comment>
<dbReference type="SMART" id="SM00382">
    <property type="entry name" value="AAA"/>
    <property type="match status" value="1"/>
</dbReference>
<dbReference type="GO" id="GO:0005524">
    <property type="term" value="F:ATP binding"/>
    <property type="evidence" value="ECO:0007669"/>
    <property type="project" value="UniProtKB-KW"/>
</dbReference>
<dbReference type="InterPro" id="IPR050763">
    <property type="entry name" value="ABC_transporter_ATP-binding"/>
</dbReference>
<dbReference type="InterPro" id="IPR003439">
    <property type="entry name" value="ABC_transporter-like_ATP-bd"/>
</dbReference>
<dbReference type="EMBL" id="BJXW01000025">
    <property type="protein sequence ID" value="GEN31887.1"/>
    <property type="molecule type" value="Genomic_DNA"/>
</dbReference>
<reference evidence="6 7" key="1">
    <citation type="submission" date="2019-07" db="EMBL/GenBank/DDBJ databases">
        <title>Whole genome shotgun sequence of Cerasibacillus quisquiliarum NBRC 102429.</title>
        <authorList>
            <person name="Hosoyama A."/>
            <person name="Uohara A."/>
            <person name="Ohji S."/>
            <person name="Ichikawa N."/>
        </authorList>
    </citation>
    <scope>NUCLEOTIDE SEQUENCE [LARGE SCALE GENOMIC DNA]</scope>
    <source>
        <strain evidence="6 7">NBRC 102429</strain>
    </source>
</reference>
<evidence type="ECO:0000259" key="5">
    <source>
        <dbReference type="PROSITE" id="PS50893"/>
    </source>
</evidence>
<dbReference type="PROSITE" id="PS50893">
    <property type="entry name" value="ABC_TRANSPORTER_2"/>
    <property type="match status" value="1"/>
</dbReference>
<dbReference type="InterPro" id="IPR003593">
    <property type="entry name" value="AAA+_ATPase"/>
</dbReference>
<evidence type="ECO:0000256" key="1">
    <source>
        <dbReference type="ARBA" id="ARBA00005417"/>
    </source>
</evidence>
<keyword evidence="2" id="KW-0813">Transport</keyword>
<evidence type="ECO:0000256" key="3">
    <source>
        <dbReference type="ARBA" id="ARBA00022741"/>
    </source>
</evidence>
<evidence type="ECO:0000256" key="2">
    <source>
        <dbReference type="ARBA" id="ARBA00022448"/>
    </source>
</evidence>
<sequence length="324" mass="37049">MEPIIEVKNLHKSYKKRRSKEYIQAVNDVSFVVKKGEILGLLGPNGAGKTTTIKMICGLLIPDSGSIKINGRDNRKHRLQSLEHISAVLEGNRNLYWRLTVRENLEYFAGNRGESRKEIRSRVERLLTDFNLKSKENELVNRLSRGMQQKLAIAVAMLAESEVILLDEPTLGLDIETSYEVREILKDIVEDYGRTIIISSHDMDVIQEICDRTVIINQGKVVTDDSIDNLLRLFEVRAYTVTLGEHLTRKQLELLQERFPQATYTEDVIQSSIAIDFYQSEAIYDLFDILKIENTPVETIDRDTINFEQVFMKIVNGGENKCAG</sequence>
<keyword evidence="4 6" id="KW-0067">ATP-binding</keyword>
<dbReference type="GO" id="GO:0016887">
    <property type="term" value="F:ATP hydrolysis activity"/>
    <property type="evidence" value="ECO:0007669"/>
    <property type="project" value="InterPro"/>
</dbReference>
<dbReference type="Pfam" id="PF00005">
    <property type="entry name" value="ABC_tran"/>
    <property type="match status" value="1"/>
</dbReference>
<name>A0A511UZ19_9BACI</name>
<gene>
    <name evidence="6" type="ORF">CQU01_21250</name>
</gene>
<dbReference type="Gene3D" id="3.40.50.300">
    <property type="entry name" value="P-loop containing nucleotide triphosphate hydrolases"/>
    <property type="match status" value="1"/>
</dbReference>
<protein>
    <submittedName>
        <fullName evidence="6">Daunorubicin resistance protein DrrA family ABC transporter ATP-binding protein</fullName>
    </submittedName>
</protein>
<dbReference type="PANTHER" id="PTHR42711:SF5">
    <property type="entry name" value="ABC TRANSPORTER ATP-BINDING PROTEIN NATA"/>
    <property type="match status" value="1"/>
</dbReference>
<proteinExistence type="inferred from homology"/>
<dbReference type="OrthoDB" id="9804819at2"/>
<dbReference type="SUPFAM" id="SSF52540">
    <property type="entry name" value="P-loop containing nucleoside triphosphate hydrolases"/>
    <property type="match status" value="1"/>
</dbReference>
<keyword evidence="7" id="KW-1185">Reference proteome</keyword>
<evidence type="ECO:0000313" key="7">
    <source>
        <dbReference type="Proteomes" id="UP000321491"/>
    </source>
</evidence>
<accession>A0A511UZ19</accession>
<evidence type="ECO:0000313" key="6">
    <source>
        <dbReference type="EMBL" id="GEN31887.1"/>
    </source>
</evidence>
<comment type="caution">
    <text evidence="6">The sequence shown here is derived from an EMBL/GenBank/DDBJ whole genome shotgun (WGS) entry which is preliminary data.</text>
</comment>
<keyword evidence="3" id="KW-0547">Nucleotide-binding</keyword>
<dbReference type="PANTHER" id="PTHR42711">
    <property type="entry name" value="ABC TRANSPORTER ATP-BINDING PROTEIN"/>
    <property type="match status" value="1"/>
</dbReference>
<dbReference type="InterPro" id="IPR027417">
    <property type="entry name" value="P-loop_NTPase"/>
</dbReference>
<organism evidence="6 7">
    <name type="scientific">Cerasibacillus quisquiliarum</name>
    <dbReference type="NCBI Taxonomy" id="227865"/>
    <lineage>
        <taxon>Bacteria</taxon>
        <taxon>Bacillati</taxon>
        <taxon>Bacillota</taxon>
        <taxon>Bacilli</taxon>
        <taxon>Bacillales</taxon>
        <taxon>Bacillaceae</taxon>
        <taxon>Cerasibacillus</taxon>
    </lineage>
</organism>
<dbReference type="RefSeq" id="WP_146938267.1">
    <property type="nucleotide sequence ID" value="NZ_BJXW01000025.1"/>
</dbReference>
<feature type="domain" description="ABC transporter" evidence="5">
    <location>
        <begin position="5"/>
        <end position="243"/>
    </location>
</feature>